<evidence type="ECO:0000313" key="6">
    <source>
        <dbReference type="EMBL" id="CCC47897.1"/>
    </source>
</evidence>
<evidence type="ECO:0000259" key="5">
    <source>
        <dbReference type="PROSITE" id="PS50103"/>
    </source>
</evidence>
<dbReference type="VEuPathDB" id="TriTrypDB:TvY486_0501060"/>
<dbReference type="OMA" id="TGRIAQC"/>
<dbReference type="SUPFAM" id="SSF90229">
    <property type="entry name" value="CCCH zinc finger"/>
    <property type="match status" value="1"/>
</dbReference>
<dbReference type="FunFam" id="4.10.1000.10:FF:000003">
    <property type="entry name" value="Zinc finger CCCH domain-containing protein"/>
    <property type="match status" value="1"/>
</dbReference>
<keyword evidence="1 4" id="KW-0479">Metal-binding</keyword>
<keyword evidence="2 4" id="KW-0863">Zinc-finger</keyword>
<name>G0TVD1_TRYVY</name>
<keyword evidence="3 4" id="KW-0862">Zinc</keyword>
<gene>
    <name evidence="6" type="ORF">TVY486_0501060</name>
</gene>
<feature type="zinc finger region" description="C3H1-type" evidence="4">
    <location>
        <begin position="17"/>
        <end position="45"/>
    </location>
</feature>
<accession>G0TVD1</accession>
<organism evidence="6">
    <name type="scientific">Trypanosoma vivax (strain Y486)</name>
    <dbReference type="NCBI Taxonomy" id="1055687"/>
    <lineage>
        <taxon>Eukaryota</taxon>
        <taxon>Discoba</taxon>
        <taxon>Euglenozoa</taxon>
        <taxon>Kinetoplastea</taxon>
        <taxon>Metakinetoplastina</taxon>
        <taxon>Trypanosomatida</taxon>
        <taxon>Trypanosomatidae</taxon>
        <taxon>Trypanosoma</taxon>
        <taxon>Duttonella</taxon>
    </lineage>
</organism>
<sequence length="173" mass="19078">MTGSKKGSKHVEVKPSKFRTALCNYYERNQECPFGSRCAFAHGKHELQTEEQNIKILRSTGLLRLDGTDLSKKALCASGSTENSLNPSLPSTPTVHRQSIVVSIPFSLENRHGYSCGNDSWDTAASMKTPSAPTLLYAVTPNNAARRSSRFAAAYSDETPLRYRHNPYGLVAR</sequence>
<dbReference type="GO" id="GO:0008270">
    <property type="term" value="F:zinc ion binding"/>
    <property type="evidence" value="ECO:0007669"/>
    <property type="project" value="UniProtKB-KW"/>
</dbReference>
<dbReference type="InterPro" id="IPR000571">
    <property type="entry name" value="Znf_CCCH"/>
</dbReference>
<dbReference type="AlphaFoldDB" id="G0TVD1"/>
<dbReference type="SMART" id="SM00356">
    <property type="entry name" value="ZnF_C3H1"/>
    <property type="match status" value="1"/>
</dbReference>
<dbReference type="EMBL" id="HE573021">
    <property type="protein sequence ID" value="CCC47897.1"/>
    <property type="molecule type" value="Genomic_DNA"/>
</dbReference>
<reference evidence="6" key="1">
    <citation type="journal article" date="2012" name="Proc. Natl. Acad. Sci. U.S.A.">
        <title>Antigenic diversity is generated by distinct evolutionary mechanisms in African trypanosome species.</title>
        <authorList>
            <person name="Jackson A.P."/>
            <person name="Berry A."/>
            <person name="Aslett M."/>
            <person name="Allison H.C."/>
            <person name="Burton P."/>
            <person name="Vavrova-Anderson J."/>
            <person name="Brown R."/>
            <person name="Browne H."/>
            <person name="Corton N."/>
            <person name="Hauser H."/>
            <person name="Gamble J."/>
            <person name="Gilderthorp R."/>
            <person name="Marcello L."/>
            <person name="McQuillan J."/>
            <person name="Otto T.D."/>
            <person name="Quail M.A."/>
            <person name="Sanders M.J."/>
            <person name="van Tonder A."/>
            <person name="Ginger M.L."/>
            <person name="Field M.C."/>
            <person name="Barry J.D."/>
            <person name="Hertz-Fowler C."/>
            <person name="Berriman M."/>
        </authorList>
    </citation>
    <scope>NUCLEOTIDE SEQUENCE</scope>
    <source>
        <strain evidence="6">Y486</strain>
    </source>
</reference>
<evidence type="ECO:0000256" key="3">
    <source>
        <dbReference type="ARBA" id="ARBA00022833"/>
    </source>
</evidence>
<evidence type="ECO:0000256" key="4">
    <source>
        <dbReference type="PROSITE-ProRule" id="PRU00723"/>
    </source>
</evidence>
<dbReference type="Gene3D" id="4.10.1000.10">
    <property type="entry name" value="Zinc finger, CCCH-type"/>
    <property type="match status" value="1"/>
</dbReference>
<dbReference type="GO" id="GO:0051252">
    <property type="term" value="P:regulation of RNA metabolic process"/>
    <property type="evidence" value="ECO:0007669"/>
    <property type="project" value="UniProtKB-ARBA"/>
</dbReference>
<dbReference type="PROSITE" id="PS50103">
    <property type="entry name" value="ZF_C3H1"/>
    <property type="match status" value="1"/>
</dbReference>
<evidence type="ECO:0000256" key="2">
    <source>
        <dbReference type="ARBA" id="ARBA00022771"/>
    </source>
</evidence>
<proteinExistence type="predicted"/>
<protein>
    <recommendedName>
        <fullName evidence="5">C3H1-type domain-containing protein</fullName>
    </recommendedName>
</protein>
<dbReference type="InterPro" id="IPR036855">
    <property type="entry name" value="Znf_CCCH_sf"/>
</dbReference>
<dbReference type="GO" id="GO:0010468">
    <property type="term" value="P:regulation of gene expression"/>
    <property type="evidence" value="ECO:0007669"/>
    <property type="project" value="UniProtKB-ARBA"/>
</dbReference>
<feature type="domain" description="C3H1-type" evidence="5">
    <location>
        <begin position="17"/>
        <end position="45"/>
    </location>
</feature>
<evidence type="ECO:0000256" key="1">
    <source>
        <dbReference type="ARBA" id="ARBA00022723"/>
    </source>
</evidence>
<dbReference type="Pfam" id="PF00642">
    <property type="entry name" value="zf-CCCH"/>
    <property type="match status" value="1"/>
</dbReference>